<dbReference type="GO" id="GO:0006508">
    <property type="term" value="P:proteolysis"/>
    <property type="evidence" value="ECO:0007669"/>
    <property type="project" value="InterPro"/>
</dbReference>
<dbReference type="PANTHER" id="PTHR43248">
    <property type="entry name" value="2-SUCCINYL-6-HYDROXY-2,4-CYCLOHEXADIENE-1-CARBOXYLATE SYNTHASE"/>
    <property type="match status" value="1"/>
</dbReference>
<keyword evidence="2 5" id="KW-0378">Hydrolase</keyword>
<proteinExistence type="inferred from homology"/>
<dbReference type="KEGG" id="gai:IMCC3135_23075"/>
<comment type="similarity">
    <text evidence="1">Belongs to the peptidase S33 family.</text>
</comment>
<dbReference type="Pfam" id="PF00561">
    <property type="entry name" value="Abhydrolase_1"/>
    <property type="match status" value="1"/>
</dbReference>
<dbReference type="AlphaFoldDB" id="A0A2Z2P4C1"/>
<sequence length="534" mass="58241">MVSGGWQSIPLVSQSNSLLNRIKDYLRRDTPGVAANLRTVPRCKSLAHLAFCVCLLLPLQAMAAGEKSLDPSLGFSDCSIGTGAGKLLAQCTTLMVPLDPEAADSGSLELAIARIPARRQSASTEAFTLLAGGPGQSALESFPAVSFAFRHIMRDYDVILVDQRGTGDSARLSCPDAPDSLGTEFELDTEHLSELAQECLDSLEHDPRLFTTSVAVKDLEQVRLALGISQWNLYGISYGTRVAQHYLRRYPDRVRTMVLDAVVPPEVTLGPDIAPLAQRTLDLIFQRCVDDSGCFEAFGDLKELTRTLLESLEKQPRTLTFEDVATGKLTTLEFTREHLAITLRLMSYSSQTAAILPSMLHEALINDNFAPLARQANLQSQSLGDSLSTGMHHSVICTEDAPFMTAVPVDEDPEFSYMGDAVVDSLLASCKPWPVGRIDEDFKEPLISDKPVLILSGEADPVTPPRYGEQVAKTLVNSRHLINPQQGHMQAPFGCMPVLLAQFVETADALSLDTDCLERMRVLPFFIDANGPLP</sequence>
<feature type="domain" description="AB hydrolase-1" evidence="3">
    <location>
        <begin position="129"/>
        <end position="264"/>
    </location>
</feature>
<protein>
    <submittedName>
        <fullName evidence="5">Carboxylesterase B</fullName>
        <ecNumber evidence="5">3.1.1.-</ecNumber>
    </submittedName>
</protein>
<evidence type="ECO:0000259" key="3">
    <source>
        <dbReference type="Pfam" id="PF00561"/>
    </source>
</evidence>
<reference evidence="5 6" key="1">
    <citation type="submission" date="2016-12" db="EMBL/GenBank/DDBJ databases">
        <authorList>
            <person name="Song W.-J."/>
            <person name="Kurnit D.M."/>
        </authorList>
    </citation>
    <scope>NUCLEOTIDE SEQUENCE [LARGE SCALE GENOMIC DNA]</scope>
    <source>
        <strain evidence="5 6">IMCC3135</strain>
    </source>
</reference>
<gene>
    <name evidence="5" type="primary">caeB</name>
    <name evidence="5" type="ORF">IMCC3135_23075</name>
</gene>
<evidence type="ECO:0000256" key="2">
    <source>
        <dbReference type="ARBA" id="ARBA00022801"/>
    </source>
</evidence>
<dbReference type="EMBL" id="CP018632">
    <property type="protein sequence ID" value="ASJ74684.1"/>
    <property type="molecule type" value="Genomic_DNA"/>
</dbReference>
<dbReference type="Gene3D" id="3.40.50.1820">
    <property type="entry name" value="alpha/beta hydrolase"/>
    <property type="match status" value="1"/>
</dbReference>
<organism evidence="5 6">
    <name type="scientific">Granulosicoccus antarcticus IMCC3135</name>
    <dbReference type="NCBI Taxonomy" id="1192854"/>
    <lineage>
        <taxon>Bacteria</taxon>
        <taxon>Pseudomonadati</taxon>
        <taxon>Pseudomonadota</taxon>
        <taxon>Gammaproteobacteria</taxon>
        <taxon>Chromatiales</taxon>
        <taxon>Granulosicoccaceae</taxon>
        <taxon>Granulosicoccus</taxon>
    </lineage>
</organism>
<evidence type="ECO:0000313" key="5">
    <source>
        <dbReference type="EMBL" id="ASJ74684.1"/>
    </source>
</evidence>
<dbReference type="InterPro" id="IPR029058">
    <property type="entry name" value="AB_hydrolase_fold"/>
</dbReference>
<feature type="domain" description="Peptidase S33 tripeptidyl aminopeptidase-like C-terminal" evidence="4">
    <location>
        <begin position="418"/>
        <end position="516"/>
    </location>
</feature>
<accession>A0A2Z2P4C1</accession>
<dbReference type="InterPro" id="IPR051601">
    <property type="entry name" value="Serine_prot/Carboxylest_S33"/>
</dbReference>
<dbReference type="InterPro" id="IPR013595">
    <property type="entry name" value="Pept_S33_TAP-like_C"/>
</dbReference>
<dbReference type="EC" id="3.1.1.-" evidence="5"/>
<dbReference type="Pfam" id="PF08386">
    <property type="entry name" value="Abhydrolase_4"/>
    <property type="match status" value="1"/>
</dbReference>
<dbReference type="Proteomes" id="UP000250079">
    <property type="component" value="Chromosome"/>
</dbReference>
<evidence type="ECO:0000313" key="6">
    <source>
        <dbReference type="Proteomes" id="UP000250079"/>
    </source>
</evidence>
<dbReference type="InterPro" id="IPR002410">
    <property type="entry name" value="Peptidase_S33"/>
</dbReference>
<evidence type="ECO:0000259" key="4">
    <source>
        <dbReference type="Pfam" id="PF08386"/>
    </source>
</evidence>
<keyword evidence="6" id="KW-1185">Reference proteome</keyword>
<name>A0A2Z2P4C1_9GAMM</name>
<dbReference type="InterPro" id="IPR000073">
    <property type="entry name" value="AB_hydrolase_1"/>
</dbReference>
<dbReference type="SUPFAM" id="SSF53474">
    <property type="entry name" value="alpha/beta-Hydrolases"/>
    <property type="match status" value="1"/>
</dbReference>
<evidence type="ECO:0000256" key="1">
    <source>
        <dbReference type="ARBA" id="ARBA00010088"/>
    </source>
</evidence>
<dbReference type="GO" id="GO:0008233">
    <property type="term" value="F:peptidase activity"/>
    <property type="evidence" value="ECO:0007669"/>
    <property type="project" value="InterPro"/>
</dbReference>
<dbReference type="PRINTS" id="PR00793">
    <property type="entry name" value="PROAMNOPTASE"/>
</dbReference>